<dbReference type="GO" id="GO:0007015">
    <property type="term" value="P:actin filament organization"/>
    <property type="evidence" value="ECO:0007669"/>
    <property type="project" value="TreeGrafter"/>
</dbReference>
<dbReference type="FunFam" id="2.130.10.10:FF:000502">
    <property type="entry name" value="Coronin"/>
    <property type="match status" value="1"/>
</dbReference>
<dbReference type="InterPro" id="IPR036322">
    <property type="entry name" value="WD40_repeat_dom_sf"/>
</dbReference>
<reference evidence="11" key="1">
    <citation type="submission" date="2021-06" db="EMBL/GenBank/DDBJ databases">
        <authorList>
            <person name="Kallberg Y."/>
            <person name="Tangrot J."/>
            <person name="Rosling A."/>
        </authorList>
    </citation>
    <scope>NUCLEOTIDE SEQUENCE</scope>
    <source>
        <strain evidence="11">IA702</strain>
    </source>
</reference>
<evidence type="ECO:0000256" key="1">
    <source>
        <dbReference type="ARBA" id="ARBA00009482"/>
    </source>
</evidence>
<dbReference type="InterPro" id="IPR001680">
    <property type="entry name" value="WD40_rpt"/>
</dbReference>
<dbReference type="EMBL" id="CAJVPJ010000222">
    <property type="protein sequence ID" value="CAG8497612.1"/>
    <property type="molecule type" value="Genomic_DNA"/>
</dbReference>
<dbReference type="Pfam" id="PF08953">
    <property type="entry name" value="DUF1899"/>
    <property type="match status" value="1"/>
</dbReference>
<evidence type="ECO:0000256" key="9">
    <source>
        <dbReference type="SAM" id="MobiDB-lite"/>
    </source>
</evidence>
<feature type="compositionally biased region" description="Basic and acidic residues" evidence="9">
    <location>
        <begin position="423"/>
        <end position="444"/>
    </location>
</feature>
<dbReference type="SMART" id="SM01166">
    <property type="entry name" value="DUF1899"/>
    <property type="match status" value="1"/>
</dbReference>
<evidence type="ECO:0000256" key="2">
    <source>
        <dbReference type="ARBA" id="ARBA00022574"/>
    </source>
</evidence>
<dbReference type="AlphaFoldDB" id="A0A9N8ZJG3"/>
<keyword evidence="12" id="KW-1185">Reference proteome</keyword>
<protein>
    <recommendedName>
        <fullName evidence="7">Coronin</fullName>
    </recommendedName>
</protein>
<dbReference type="PANTHER" id="PTHR10856:SF0">
    <property type="entry name" value="CORONIN"/>
    <property type="match status" value="1"/>
</dbReference>
<name>A0A9N8ZJG3_9GLOM</name>
<evidence type="ECO:0000256" key="4">
    <source>
        <dbReference type="ARBA" id="ARBA00023054"/>
    </source>
</evidence>
<keyword evidence="4 8" id="KW-0175">Coiled coil</keyword>
<evidence type="ECO:0000259" key="10">
    <source>
        <dbReference type="SMART" id="SM01166"/>
    </source>
</evidence>
<gene>
    <name evidence="11" type="ORF">POCULU_LOCUS2404</name>
</gene>
<dbReference type="SUPFAM" id="SSF50978">
    <property type="entry name" value="WD40 repeat-like"/>
    <property type="match status" value="1"/>
</dbReference>
<feature type="repeat" description="WD" evidence="6">
    <location>
        <begin position="171"/>
        <end position="212"/>
    </location>
</feature>
<dbReference type="InterPro" id="IPR015048">
    <property type="entry name" value="DUF1899"/>
</dbReference>
<dbReference type="PROSITE" id="PS50082">
    <property type="entry name" value="WD_REPEATS_2"/>
    <property type="match status" value="3"/>
</dbReference>
<evidence type="ECO:0000256" key="7">
    <source>
        <dbReference type="RuleBase" id="RU280818"/>
    </source>
</evidence>
<dbReference type="PROSITE" id="PS50294">
    <property type="entry name" value="WD_REPEATS_REGION"/>
    <property type="match status" value="2"/>
</dbReference>
<dbReference type="InterPro" id="IPR019775">
    <property type="entry name" value="WD40_repeat_CS"/>
</dbReference>
<accession>A0A9N8ZJG3</accession>
<dbReference type="Proteomes" id="UP000789572">
    <property type="component" value="Unassembled WGS sequence"/>
</dbReference>
<dbReference type="Pfam" id="PF00400">
    <property type="entry name" value="WD40"/>
    <property type="match status" value="3"/>
</dbReference>
<evidence type="ECO:0000256" key="6">
    <source>
        <dbReference type="PROSITE-ProRule" id="PRU00221"/>
    </source>
</evidence>
<feature type="repeat" description="WD" evidence="6">
    <location>
        <begin position="76"/>
        <end position="110"/>
    </location>
</feature>
<organism evidence="11 12">
    <name type="scientific">Paraglomus occultum</name>
    <dbReference type="NCBI Taxonomy" id="144539"/>
    <lineage>
        <taxon>Eukaryota</taxon>
        <taxon>Fungi</taxon>
        <taxon>Fungi incertae sedis</taxon>
        <taxon>Mucoromycota</taxon>
        <taxon>Glomeromycotina</taxon>
        <taxon>Glomeromycetes</taxon>
        <taxon>Paraglomerales</taxon>
        <taxon>Paraglomeraceae</taxon>
        <taxon>Paraglomus</taxon>
    </lineage>
</organism>
<dbReference type="SMART" id="SM00320">
    <property type="entry name" value="WD40"/>
    <property type="match status" value="4"/>
</dbReference>
<evidence type="ECO:0000313" key="11">
    <source>
        <dbReference type="EMBL" id="CAG8497612.1"/>
    </source>
</evidence>
<feature type="region of interest" description="Disordered" evidence="9">
    <location>
        <begin position="415"/>
        <end position="444"/>
    </location>
</feature>
<keyword evidence="5" id="KW-0009">Actin-binding</keyword>
<dbReference type="GO" id="GO:0051015">
    <property type="term" value="F:actin filament binding"/>
    <property type="evidence" value="ECO:0007669"/>
    <property type="project" value="TreeGrafter"/>
</dbReference>
<evidence type="ECO:0000256" key="5">
    <source>
        <dbReference type="ARBA" id="ARBA00023203"/>
    </source>
</evidence>
<dbReference type="Gene3D" id="2.130.10.10">
    <property type="entry name" value="YVTN repeat-like/Quinoprotein amine dehydrogenase"/>
    <property type="match status" value="1"/>
</dbReference>
<comment type="caution">
    <text evidence="11">The sequence shown here is derived from an EMBL/GenBank/DDBJ whole genome shotgun (WGS) entry which is preliminary data.</text>
</comment>
<keyword evidence="2 6" id="KW-0853">WD repeat</keyword>
<dbReference type="SMART" id="SM01167">
    <property type="entry name" value="DUF1900"/>
    <property type="match status" value="1"/>
</dbReference>
<dbReference type="InterPro" id="IPR015943">
    <property type="entry name" value="WD40/YVTN_repeat-like_dom_sf"/>
</dbReference>
<feature type="domain" description="DUF1899" evidence="10">
    <location>
        <begin position="3"/>
        <end position="67"/>
    </location>
</feature>
<sequence length="486" mass="54363">MSRFVRPSKYRHVFGTSAKHDLCFDNVKVSGNAWDTNLVKVNPKFVAVNWNSSGGGAFAVIPHKNAGKIVDGIPLYRGHTAAVLDTDFANFNDNVIASGAEDSKVMIWNIPDELGEPESPDIIPAATLSGHSKKVGHVLFHPVADNILASSSADLSIYVWDLTNSSHALTLRGFTDLIHSLSYSYNGNLLATTSRDKKLRIFDVRSTETVQQADSHQGVKGSRVVWLGDADRLVTTGFSKMSDRQVYVWDTRALNKPIKTVHLDTSSGVVMPFYDNDTKMLFLAGKVVFWMRLGFSQYLPYPTLSFHSNPFSSDGTIRYYEFENDELYFLSTYQSPEPQRGLAFMPKRALNINECEIARAYKVMSHMIEPISFVVPRKSDAFQSDIFPETPSDEPSLTAEEFFSGKSANPKLVNLENGFTPKPKKEFVSSAPPEEKKEEPPVLKTEELQEAYNNLLQKNTELQKLLGERDEKIASLTAELERLKSD</sequence>
<evidence type="ECO:0000256" key="8">
    <source>
        <dbReference type="SAM" id="Coils"/>
    </source>
</evidence>
<evidence type="ECO:0000256" key="3">
    <source>
        <dbReference type="ARBA" id="ARBA00022737"/>
    </source>
</evidence>
<proteinExistence type="inferred from homology"/>
<comment type="similarity">
    <text evidence="1 7">Belongs to the WD repeat coronin family.</text>
</comment>
<feature type="coiled-coil region" evidence="8">
    <location>
        <begin position="445"/>
        <end position="486"/>
    </location>
</feature>
<dbReference type="InterPro" id="IPR015505">
    <property type="entry name" value="Coronin"/>
</dbReference>
<dbReference type="PROSITE" id="PS00678">
    <property type="entry name" value="WD_REPEATS_1"/>
    <property type="match status" value="2"/>
</dbReference>
<keyword evidence="3 7" id="KW-0677">Repeat</keyword>
<feature type="repeat" description="WD" evidence="6">
    <location>
        <begin position="128"/>
        <end position="170"/>
    </location>
</feature>
<evidence type="ECO:0000313" key="12">
    <source>
        <dbReference type="Proteomes" id="UP000789572"/>
    </source>
</evidence>
<dbReference type="PANTHER" id="PTHR10856">
    <property type="entry name" value="CORONIN"/>
    <property type="match status" value="1"/>
</dbReference>
<dbReference type="Pfam" id="PF16300">
    <property type="entry name" value="WD40_4"/>
    <property type="match status" value="1"/>
</dbReference>
<dbReference type="OrthoDB" id="1850764at2759"/>